<comment type="caution">
    <text evidence="1">The sequence shown here is derived from an EMBL/GenBank/DDBJ whole genome shotgun (WGS) entry which is preliminary data.</text>
</comment>
<dbReference type="Proteomes" id="UP001058974">
    <property type="component" value="Chromosome 3"/>
</dbReference>
<organism evidence="1 2">
    <name type="scientific">Pisum sativum</name>
    <name type="common">Garden pea</name>
    <name type="synonym">Lathyrus oleraceus</name>
    <dbReference type="NCBI Taxonomy" id="3888"/>
    <lineage>
        <taxon>Eukaryota</taxon>
        <taxon>Viridiplantae</taxon>
        <taxon>Streptophyta</taxon>
        <taxon>Embryophyta</taxon>
        <taxon>Tracheophyta</taxon>
        <taxon>Spermatophyta</taxon>
        <taxon>Magnoliopsida</taxon>
        <taxon>eudicotyledons</taxon>
        <taxon>Gunneridae</taxon>
        <taxon>Pentapetalae</taxon>
        <taxon>rosids</taxon>
        <taxon>fabids</taxon>
        <taxon>Fabales</taxon>
        <taxon>Fabaceae</taxon>
        <taxon>Papilionoideae</taxon>
        <taxon>50 kb inversion clade</taxon>
        <taxon>NPAAA clade</taxon>
        <taxon>Hologalegina</taxon>
        <taxon>IRL clade</taxon>
        <taxon>Fabeae</taxon>
        <taxon>Lathyrus</taxon>
    </lineage>
</organism>
<evidence type="ECO:0000313" key="1">
    <source>
        <dbReference type="EMBL" id="KAI5426958.1"/>
    </source>
</evidence>
<accession>A0A9D4XT13</accession>
<sequence length="122" mass="13596">MRECVLNTLDSWIAVVHLDQMVTYVAIGLVDFELGAEEHKSFGVRKATETCITGILRVSGHEMIEKVVKDIHGPALALVLEKLKPYGAFQESFELARLTSIGITSKGITKGWEINSEWCFKT</sequence>
<dbReference type="EMBL" id="JAMSHJ010000003">
    <property type="protein sequence ID" value="KAI5426958.1"/>
    <property type="molecule type" value="Genomic_DNA"/>
</dbReference>
<proteinExistence type="predicted"/>
<dbReference type="AlphaFoldDB" id="A0A9D4XT13"/>
<gene>
    <name evidence="1" type="ORF">KIW84_032404</name>
</gene>
<dbReference type="Gramene" id="Psat03G0240400-T1">
    <property type="protein sequence ID" value="KAI5426958.1"/>
    <property type="gene ID" value="KIW84_032404"/>
</dbReference>
<protein>
    <submittedName>
        <fullName evidence="1">Uncharacterized protein</fullName>
    </submittedName>
</protein>
<name>A0A9D4XT13_PEA</name>
<keyword evidence="2" id="KW-1185">Reference proteome</keyword>
<reference evidence="1 2" key="1">
    <citation type="journal article" date="2022" name="Nat. Genet.">
        <title>Improved pea reference genome and pan-genome highlight genomic features and evolutionary characteristics.</title>
        <authorList>
            <person name="Yang T."/>
            <person name="Liu R."/>
            <person name="Luo Y."/>
            <person name="Hu S."/>
            <person name="Wang D."/>
            <person name="Wang C."/>
            <person name="Pandey M.K."/>
            <person name="Ge S."/>
            <person name="Xu Q."/>
            <person name="Li N."/>
            <person name="Li G."/>
            <person name="Huang Y."/>
            <person name="Saxena R.K."/>
            <person name="Ji Y."/>
            <person name="Li M."/>
            <person name="Yan X."/>
            <person name="He Y."/>
            <person name="Liu Y."/>
            <person name="Wang X."/>
            <person name="Xiang C."/>
            <person name="Varshney R.K."/>
            <person name="Ding H."/>
            <person name="Gao S."/>
            <person name="Zong X."/>
        </authorList>
    </citation>
    <scope>NUCLEOTIDE SEQUENCE [LARGE SCALE GENOMIC DNA]</scope>
    <source>
        <strain evidence="1 2">cv. Zhongwan 6</strain>
    </source>
</reference>
<evidence type="ECO:0000313" key="2">
    <source>
        <dbReference type="Proteomes" id="UP001058974"/>
    </source>
</evidence>